<dbReference type="Proteomes" id="UP000664034">
    <property type="component" value="Unassembled WGS sequence"/>
</dbReference>
<reference evidence="2" key="1">
    <citation type="submission" date="2021-03" db="EMBL/GenBank/DDBJ databases">
        <title>Fibrella sp. HMF5335 genome sequencing and assembly.</title>
        <authorList>
            <person name="Kang H."/>
            <person name="Kim H."/>
            <person name="Bae S."/>
            <person name="Joh K."/>
        </authorList>
    </citation>
    <scope>NUCLEOTIDE SEQUENCE</scope>
    <source>
        <strain evidence="2">HMF5335</strain>
    </source>
</reference>
<evidence type="ECO:0000313" key="3">
    <source>
        <dbReference type="Proteomes" id="UP000664034"/>
    </source>
</evidence>
<dbReference type="AlphaFoldDB" id="A0A939GG99"/>
<dbReference type="EMBL" id="JAFMYV010000002">
    <property type="protein sequence ID" value="MBO0935957.1"/>
    <property type="molecule type" value="Genomic_DNA"/>
</dbReference>
<dbReference type="InterPro" id="IPR014914">
    <property type="entry name" value="RES_dom"/>
</dbReference>
<evidence type="ECO:0000313" key="2">
    <source>
        <dbReference type="EMBL" id="MBO0935957.1"/>
    </source>
</evidence>
<name>A0A939GG99_9BACT</name>
<gene>
    <name evidence="2" type="ORF">J2I47_05310</name>
</gene>
<accession>A0A939GG99</accession>
<keyword evidence="3" id="KW-1185">Reference proteome</keyword>
<dbReference type="SMART" id="SM00953">
    <property type="entry name" value="RES"/>
    <property type="match status" value="1"/>
</dbReference>
<evidence type="ECO:0000259" key="1">
    <source>
        <dbReference type="SMART" id="SM00953"/>
    </source>
</evidence>
<feature type="domain" description="RES" evidence="1">
    <location>
        <begin position="13"/>
        <end position="137"/>
    </location>
</feature>
<organism evidence="2 3">
    <name type="scientific">Fibrella rubiginis</name>
    <dbReference type="NCBI Taxonomy" id="2817060"/>
    <lineage>
        <taxon>Bacteria</taxon>
        <taxon>Pseudomonadati</taxon>
        <taxon>Bacteroidota</taxon>
        <taxon>Cytophagia</taxon>
        <taxon>Cytophagales</taxon>
        <taxon>Spirosomataceae</taxon>
        <taxon>Fibrella</taxon>
    </lineage>
</organism>
<comment type="caution">
    <text evidence="2">The sequence shown here is derived from an EMBL/GenBank/DDBJ whole genome shotgun (WGS) entry which is preliminary data.</text>
</comment>
<dbReference type="Pfam" id="PF08808">
    <property type="entry name" value="RES"/>
    <property type="match status" value="1"/>
</dbReference>
<proteinExistence type="predicted"/>
<dbReference type="RefSeq" id="WP_207363510.1">
    <property type="nucleotide sequence ID" value="NZ_JAFMYV010000002.1"/>
</dbReference>
<protein>
    <submittedName>
        <fullName evidence="2">RES family NAD+ phosphorylase</fullName>
    </submittedName>
</protein>
<sequence>MEVYRITRAIYTDRLMASGGVARWNTRGRFVIYTAGSRALACLENVVHRSGEGLQDLFRVMVIHIPDRLSVQTILPADLPDNWTDYQNFDVCQQQGENWLLAGTSAVLRVPSVIVPQEWNYLLNPAHPDFAAIELLRTEPFFFDPRLKA</sequence>